<dbReference type="SUPFAM" id="SSF48173">
    <property type="entry name" value="Cryptochrome/photolyase FAD-binding domain"/>
    <property type="match status" value="1"/>
</dbReference>
<dbReference type="SUPFAM" id="SSF52425">
    <property type="entry name" value="Cryptochrome/photolyase, N-terminal domain"/>
    <property type="match status" value="1"/>
</dbReference>
<protein>
    <recommendedName>
        <fullName evidence="7">Cryptochrome DASH</fullName>
    </recommendedName>
</protein>
<comment type="function">
    <text evidence="7">May have a photoreceptor function.</text>
</comment>
<feature type="binding site" evidence="5">
    <location>
        <position position="257"/>
    </location>
    <ligand>
        <name>FAD</name>
        <dbReference type="ChEBI" id="CHEBI:57692"/>
    </ligand>
</feature>
<dbReference type="PANTHER" id="PTHR11455:SF22">
    <property type="entry name" value="CRYPTOCHROME DASH"/>
    <property type="match status" value="1"/>
</dbReference>
<keyword evidence="3 5" id="KW-0274">FAD</keyword>
<keyword evidence="11" id="KW-1185">Reference proteome</keyword>
<dbReference type="Proteomes" id="UP000198406">
    <property type="component" value="Unassembled WGS sequence"/>
</dbReference>
<dbReference type="OrthoDB" id="435881at2759"/>
<dbReference type="InterPro" id="IPR018394">
    <property type="entry name" value="DNA_photolyase_1_CS_C"/>
</dbReference>
<comment type="similarity">
    <text evidence="1 7">Belongs to the DNA photolyase class-1 family.</text>
</comment>
<dbReference type="AlphaFoldDB" id="A0A1Z5KAQ4"/>
<evidence type="ECO:0000256" key="8">
    <source>
        <dbReference type="SAM" id="MobiDB-lite"/>
    </source>
</evidence>
<dbReference type="InterPro" id="IPR036134">
    <property type="entry name" value="Crypto/Photolyase_FAD-like_sf"/>
</dbReference>
<keyword evidence="10" id="KW-0456">Lyase</keyword>
<organism evidence="10 11">
    <name type="scientific">Fistulifera solaris</name>
    <name type="common">Oleaginous diatom</name>
    <dbReference type="NCBI Taxonomy" id="1519565"/>
    <lineage>
        <taxon>Eukaryota</taxon>
        <taxon>Sar</taxon>
        <taxon>Stramenopiles</taxon>
        <taxon>Ochrophyta</taxon>
        <taxon>Bacillariophyta</taxon>
        <taxon>Bacillariophyceae</taxon>
        <taxon>Bacillariophycidae</taxon>
        <taxon>Naviculales</taxon>
        <taxon>Naviculaceae</taxon>
        <taxon>Fistulifera</taxon>
    </lineage>
</organism>
<dbReference type="InterPro" id="IPR014729">
    <property type="entry name" value="Rossmann-like_a/b/a_fold"/>
</dbReference>
<evidence type="ECO:0000259" key="9">
    <source>
        <dbReference type="PROSITE" id="PS51645"/>
    </source>
</evidence>
<dbReference type="InterPro" id="IPR014133">
    <property type="entry name" value="Cry_DASH"/>
</dbReference>
<evidence type="ECO:0000256" key="3">
    <source>
        <dbReference type="ARBA" id="ARBA00022827"/>
    </source>
</evidence>
<dbReference type="GO" id="GO:0000719">
    <property type="term" value="P:photoreactive repair"/>
    <property type="evidence" value="ECO:0007669"/>
    <property type="project" value="TreeGrafter"/>
</dbReference>
<feature type="site" description="Electron transfer via tryptophanyl radical" evidence="6">
    <location>
        <position position="341"/>
    </location>
</feature>
<dbReference type="PROSITE" id="PS51645">
    <property type="entry name" value="PHR_CRY_ALPHA_BETA"/>
    <property type="match status" value="1"/>
</dbReference>
<feature type="compositionally biased region" description="Basic and acidic residues" evidence="8">
    <location>
        <begin position="525"/>
        <end position="541"/>
    </location>
</feature>
<name>A0A1Z5KAQ4_FISSO</name>
<feature type="site" description="Electron transfer via tryptophanyl radical" evidence="6">
    <location>
        <position position="394"/>
    </location>
</feature>
<dbReference type="EMBL" id="BDSP01000200">
    <property type="protein sequence ID" value="GAX23334.1"/>
    <property type="molecule type" value="Genomic_DNA"/>
</dbReference>
<dbReference type="InParanoid" id="A0A1Z5KAQ4"/>
<dbReference type="GO" id="GO:0003677">
    <property type="term" value="F:DNA binding"/>
    <property type="evidence" value="ECO:0007669"/>
    <property type="project" value="TreeGrafter"/>
</dbReference>
<keyword evidence="4 7" id="KW-0157">Chromophore</keyword>
<dbReference type="Pfam" id="PF03441">
    <property type="entry name" value="FAD_binding_7"/>
    <property type="match status" value="1"/>
</dbReference>
<evidence type="ECO:0000313" key="11">
    <source>
        <dbReference type="Proteomes" id="UP000198406"/>
    </source>
</evidence>
<sequence length="541" mass="62453">MSTSSKRASCQAVYYWFRNDLRLHDHPALTAAIQRASQLQVPFIPVYCFDPRYFGSEAYSEYGSWKCSPRRAQFVLESVSDLQQRLINAGSNLVVVTRQTPEDYFAADTTSHYSKALLYYQEEVCREERMIAKKVAQHFDRQNVQAIWGSTLYELSELPYYDAPETMPDTFTPFRNKVEKKCVIPKPLHAPTKLPPFPADVKTQPASKLTLVDIGYQGLLGKLPHDPRGVMEFFGGESAGLARVKEYIWTKDLLRHYFDTRNGMLGADYSSKFAPWLAHGCISPRFVAQQCQRYEQERVENKSTYWLIFELLWRDFFKFFAWKHGDTLFQPGGTIQSTKRWKTFEKSLQAWKDGKTGYPLVDANMRELNATGFMSNRGRQNVCSFLCLELMQDWRLGADYFESTLLDYDVYSNWGNWCSGAGMTGGRINRFNIVKQSKDYDQHGEYVKHWLPELKDIPANLVHEPWKMTQFQQTEYNCRLGVDYPHPIVKPFDATPKQGPDGTGGRANGQKGKLDTHNPNRSRGQRRDMKSLNKGSYRVEG</sequence>
<keyword evidence="2 5" id="KW-0285">Flavoprotein</keyword>
<evidence type="ECO:0000256" key="4">
    <source>
        <dbReference type="ARBA" id="ARBA00022991"/>
    </source>
</evidence>
<dbReference type="Gene3D" id="3.40.50.620">
    <property type="entry name" value="HUPs"/>
    <property type="match status" value="1"/>
</dbReference>
<dbReference type="GO" id="GO:0003904">
    <property type="term" value="F:deoxyribodipyrimidine photo-lyase activity"/>
    <property type="evidence" value="ECO:0007669"/>
    <property type="project" value="TreeGrafter"/>
</dbReference>
<evidence type="ECO:0000256" key="5">
    <source>
        <dbReference type="PIRSR" id="PIRSR602081-1"/>
    </source>
</evidence>
<gene>
    <name evidence="10" type="ORF">FisN_27Lh108</name>
</gene>
<dbReference type="NCBIfam" id="TIGR02765">
    <property type="entry name" value="crypto_DASH"/>
    <property type="match status" value="1"/>
</dbReference>
<dbReference type="Pfam" id="PF00875">
    <property type="entry name" value="DNA_photolyase"/>
    <property type="match status" value="1"/>
</dbReference>
<evidence type="ECO:0000256" key="6">
    <source>
        <dbReference type="PIRSR" id="PIRSR602081-2"/>
    </source>
</evidence>
<accession>A0A1Z5KAQ4</accession>
<evidence type="ECO:0000313" key="10">
    <source>
        <dbReference type="EMBL" id="GAX23334.1"/>
    </source>
</evidence>
<evidence type="ECO:0000256" key="2">
    <source>
        <dbReference type="ARBA" id="ARBA00022630"/>
    </source>
</evidence>
<evidence type="ECO:0000256" key="7">
    <source>
        <dbReference type="RuleBase" id="RU367151"/>
    </source>
</evidence>
<evidence type="ECO:0000256" key="1">
    <source>
        <dbReference type="ARBA" id="ARBA00005862"/>
    </source>
</evidence>
<dbReference type="InterPro" id="IPR006050">
    <property type="entry name" value="DNA_photolyase_N"/>
</dbReference>
<comment type="cofactor">
    <cofactor evidence="5 7">
        <name>FAD</name>
        <dbReference type="ChEBI" id="CHEBI:57692"/>
    </cofactor>
    <text evidence="5 7">Binds 1 FAD per subunit.</text>
</comment>
<dbReference type="InterPro" id="IPR005101">
    <property type="entry name" value="Cryptochr/Photolyase_FAD-bd"/>
</dbReference>
<feature type="binding site" evidence="5">
    <location>
        <begin position="310"/>
        <end position="317"/>
    </location>
    <ligand>
        <name>FAD</name>
        <dbReference type="ChEBI" id="CHEBI:57692"/>
    </ligand>
</feature>
<dbReference type="GO" id="GO:0071949">
    <property type="term" value="F:FAD binding"/>
    <property type="evidence" value="ECO:0007669"/>
    <property type="project" value="TreeGrafter"/>
</dbReference>
<reference evidence="10 11" key="1">
    <citation type="journal article" date="2015" name="Plant Cell">
        <title>Oil accumulation by the oleaginous diatom Fistulifera solaris as revealed by the genome and transcriptome.</title>
        <authorList>
            <person name="Tanaka T."/>
            <person name="Maeda Y."/>
            <person name="Veluchamy A."/>
            <person name="Tanaka M."/>
            <person name="Abida H."/>
            <person name="Marechal E."/>
            <person name="Bowler C."/>
            <person name="Muto M."/>
            <person name="Sunaga Y."/>
            <person name="Tanaka M."/>
            <person name="Yoshino T."/>
            <person name="Taniguchi T."/>
            <person name="Fukuda Y."/>
            <person name="Nemoto M."/>
            <person name="Matsumoto M."/>
            <person name="Wong P.S."/>
            <person name="Aburatani S."/>
            <person name="Fujibuchi W."/>
        </authorList>
    </citation>
    <scope>NUCLEOTIDE SEQUENCE [LARGE SCALE GENOMIC DNA]</scope>
    <source>
        <strain evidence="10 11">JPCC DA0580</strain>
    </source>
</reference>
<feature type="binding site" evidence="5">
    <location>
        <begin position="407"/>
        <end position="409"/>
    </location>
    <ligand>
        <name>FAD</name>
        <dbReference type="ChEBI" id="CHEBI:57692"/>
    </ligand>
</feature>
<dbReference type="Gene3D" id="1.25.40.80">
    <property type="match status" value="1"/>
</dbReference>
<feature type="region of interest" description="Disordered" evidence="8">
    <location>
        <begin position="489"/>
        <end position="541"/>
    </location>
</feature>
<comment type="caution">
    <text evidence="10">The sequence shown here is derived from an EMBL/GenBank/DDBJ whole genome shotgun (WGS) entry which is preliminary data.</text>
</comment>
<comment type="cofactor">
    <cofactor evidence="7">
        <name>(6R)-5,10-methylene-5,6,7,8-tetrahydrofolate</name>
        <dbReference type="ChEBI" id="CHEBI:15636"/>
    </cofactor>
    <text evidence="7">Binds 1 5,10-methenyltetrahydrofolate (MTHF) per subunit.</text>
</comment>
<dbReference type="PANTHER" id="PTHR11455">
    <property type="entry name" value="CRYPTOCHROME"/>
    <property type="match status" value="1"/>
</dbReference>
<dbReference type="PROSITE" id="PS00394">
    <property type="entry name" value="DNA_PHOTOLYASES_1_1"/>
    <property type="match status" value="1"/>
</dbReference>
<feature type="site" description="Electron transfer via tryptophanyl radical" evidence="6">
    <location>
        <position position="417"/>
    </location>
</feature>
<proteinExistence type="inferred from homology"/>
<dbReference type="InterPro" id="IPR002081">
    <property type="entry name" value="Cryptochrome/DNA_photolyase_1"/>
</dbReference>
<dbReference type="Gene3D" id="1.10.579.10">
    <property type="entry name" value="DNA Cyclobutane Dipyrimidine Photolyase, subunit A, domain 3"/>
    <property type="match status" value="1"/>
</dbReference>
<dbReference type="InterPro" id="IPR036155">
    <property type="entry name" value="Crypto/Photolyase_N_sf"/>
</dbReference>
<dbReference type="PRINTS" id="PR00147">
    <property type="entry name" value="DNAPHOTLYASE"/>
</dbReference>
<feature type="domain" description="Photolyase/cryptochrome alpha/beta" evidence="9">
    <location>
        <begin position="11"/>
        <end position="152"/>
    </location>
</feature>